<name>E3M4Q6_CAERE</name>
<keyword evidence="5 13" id="KW-0285">Flavoprotein</keyword>
<dbReference type="eggNOG" id="KOG0139">
    <property type="taxonomic scope" value="Eukaryota"/>
</dbReference>
<dbReference type="Gene3D" id="1.20.140.10">
    <property type="entry name" value="Butyryl-CoA Dehydrogenase, subunit A, domain 3"/>
    <property type="match status" value="1"/>
</dbReference>
<keyword evidence="6 13" id="KW-0274">FAD</keyword>
<comment type="similarity">
    <text evidence="3 13">Belongs to the acyl-CoA dehydrogenase family.</text>
</comment>
<dbReference type="AlphaFoldDB" id="E3M4Q6"/>
<dbReference type="Proteomes" id="UP000008281">
    <property type="component" value="Unassembled WGS sequence"/>
</dbReference>
<dbReference type="OMA" id="RTYLDDC"/>
<evidence type="ECO:0000259" key="15">
    <source>
        <dbReference type="Pfam" id="PF02770"/>
    </source>
</evidence>
<dbReference type="SUPFAM" id="SSF56645">
    <property type="entry name" value="Acyl-CoA dehydrogenase NM domain-like"/>
    <property type="match status" value="1"/>
</dbReference>
<evidence type="ECO:0000256" key="9">
    <source>
        <dbReference type="ARBA" id="ARBA00023098"/>
    </source>
</evidence>
<evidence type="ECO:0000256" key="10">
    <source>
        <dbReference type="ARBA" id="ARBA00037895"/>
    </source>
</evidence>
<comment type="cofactor">
    <cofactor evidence="1 13">
        <name>FAD</name>
        <dbReference type="ChEBI" id="CHEBI:57692"/>
    </cofactor>
</comment>
<gene>
    <name evidence="17" type="primary">Cre-acdh-2</name>
    <name evidence="17" type="ORF">CRE_11961</name>
</gene>
<dbReference type="PIRSF" id="PIRSF016578">
    <property type="entry name" value="HsaA"/>
    <property type="match status" value="1"/>
</dbReference>
<dbReference type="PANTHER" id="PTHR43884">
    <property type="entry name" value="ACYL-COA DEHYDROGENASE"/>
    <property type="match status" value="1"/>
</dbReference>
<dbReference type="EC" id="1.3.8.5" evidence="11"/>
<comment type="subunit">
    <text evidence="4">Homotetramer.</text>
</comment>
<dbReference type="FunCoup" id="E3M4Q6">
    <property type="interactions" value="45"/>
</dbReference>
<evidence type="ECO:0000256" key="5">
    <source>
        <dbReference type="ARBA" id="ARBA00022630"/>
    </source>
</evidence>
<feature type="domain" description="Acyl-CoA dehydrogenase/oxidase C-terminal" evidence="14">
    <location>
        <begin position="271"/>
        <end position="416"/>
    </location>
</feature>
<dbReference type="InParanoid" id="E3M4Q6"/>
<dbReference type="Pfam" id="PF00441">
    <property type="entry name" value="Acyl-CoA_dh_1"/>
    <property type="match status" value="1"/>
</dbReference>
<dbReference type="InterPro" id="IPR046373">
    <property type="entry name" value="Acyl-CoA_Oxase/DH_mid-dom_sf"/>
</dbReference>
<dbReference type="FunFam" id="1.10.540.10:FF:000026">
    <property type="entry name" value="Acyl-CoA dehydrogenase medium chain"/>
    <property type="match status" value="1"/>
</dbReference>
<evidence type="ECO:0000259" key="14">
    <source>
        <dbReference type="Pfam" id="PF00441"/>
    </source>
</evidence>
<comment type="catalytic activity">
    <reaction evidence="12">
        <text>2-methylbutanoyl-CoA + oxidized [electron-transfer flavoprotein] + H(+) = (2E)-2-methylbut-2-enoyl-CoA + reduced [electron-transfer flavoprotein]</text>
        <dbReference type="Rhea" id="RHEA:43780"/>
        <dbReference type="Rhea" id="RHEA-COMP:10685"/>
        <dbReference type="Rhea" id="RHEA-COMP:10686"/>
        <dbReference type="ChEBI" id="CHEBI:15378"/>
        <dbReference type="ChEBI" id="CHEBI:57336"/>
        <dbReference type="ChEBI" id="CHEBI:57337"/>
        <dbReference type="ChEBI" id="CHEBI:57692"/>
        <dbReference type="ChEBI" id="CHEBI:58307"/>
        <dbReference type="EC" id="1.3.8.5"/>
    </reaction>
    <physiologicalReaction direction="left-to-right" evidence="12">
        <dbReference type="Rhea" id="RHEA:43781"/>
    </physiologicalReaction>
</comment>
<evidence type="ECO:0000256" key="6">
    <source>
        <dbReference type="ARBA" id="ARBA00022827"/>
    </source>
</evidence>
<dbReference type="GO" id="GO:0005739">
    <property type="term" value="C:mitochondrion"/>
    <property type="evidence" value="ECO:0007669"/>
    <property type="project" value="TreeGrafter"/>
</dbReference>
<dbReference type="InterPro" id="IPR037069">
    <property type="entry name" value="AcylCoA_DH/ox_N_sf"/>
</dbReference>
<keyword evidence="9" id="KW-0443">Lipid metabolism</keyword>
<evidence type="ECO:0000256" key="3">
    <source>
        <dbReference type="ARBA" id="ARBA00009347"/>
    </source>
</evidence>
<dbReference type="Gene3D" id="2.40.110.10">
    <property type="entry name" value="Butyryl-CoA Dehydrogenase, subunit A, domain 2"/>
    <property type="match status" value="1"/>
</dbReference>
<accession>E3M4Q6</accession>
<dbReference type="Pfam" id="PF02770">
    <property type="entry name" value="Acyl-CoA_dh_M"/>
    <property type="match status" value="1"/>
</dbReference>
<organism evidence="18">
    <name type="scientific">Caenorhabditis remanei</name>
    <name type="common">Caenorhabditis vulgaris</name>
    <dbReference type="NCBI Taxonomy" id="31234"/>
    <lineage>
        <taxon>Eukaryota</taxon>
        <taxon>Metazoa</taxon>
        <taxon>Ecdysozoa</taxon>
        <taxon>Nematoda</taxon>
        <taxon>Chromadorea</taxon>
        <taxon>Rhabditida</taxon>
        <taxon>Rhabditina</taxon>
        <taxon>Rhabditomorpha</taxon>
        <taxon>Rhabditoidea</taxon>
        <taxon>Rhabditidae</taxon>
        <taxon>Peloderinae</taxon>
        <taxon>Caenorhabditis</taxon>
    </lineage>
</organism>
<keyword evidence="7" id="KW-0276">Fatty acid metabolism</keyword>
<dbReference type="FunFam" id="1.20.140.10:FF:000002">
    <property type="entry name" value="Acyl-CoA dehydrogenase short/branched chain"/>
    <property type="match status" value="1"/>
</dbReference>
<dbReference type="PROSITE" id="PS00072">
    <property type="entry name" value="ACYL_COA_DH_1"/>
    <property type="match status" value="1"/>
</dbReference>
<keyword evidence="18" id="KW-1185">Reference proteome</keyword>
<evidence type="ECO:0000313" key="18">
    <source>
        <dbReference type="Proteomes" id="UP000008281"/>
    </source>
</evidence>
<protein>
    <recommendedName>
        <fullName evidence="11">short-chain 2-methylacyl-CoA dehydrogenase</fullName>
        <ecNumber evidence="11">1.3.8.5</ecNumber>
    </recommendedName>
</protein>
<dbReference type="InterPro" id="IPR036250">
    <property type="entry name" value="AcylCo_DH-like_C"/>
</dbReference>
<dbReference type="InterPro" id="IPR006089">
    <property type="entry name" value="Acyl-CoA_DH_CS"/>
</dbReference>
<dbReference type="SUPFAM" id="SSF47203">
    <property type="entry name" value="Acyl-CoA dehydrogenase C-terminal domain-like"/>
    <property type="match status" value="1"/>
</dbReference>
<dbReference type="STRING" id="31234.E3M4Q6"/>
<dbReference type="InterPro" id="IPR013786">
    <property type="entry name" value="AcylCoA_DH/ox_N"/>
</dbReference>
<dbReference type="GO" id="GO:0006631">
    <property type="term" value="P:fatty acid metabolic process"/>
    <property type="evidence" value="ECO:0007669"/>
    <property type="project" value="UniProtKB-KW"/>
</dbReference>
<dbReference type="InterPro" id="IPR009075">
    <property type="entry name" value="AcylCo_DH/oxidase_C"/>
</dbReference>
<evidence type="ECO:0000256" key="13">
    <source>
        <dbReference type="RuleBase" id="RU362125"/>
    </source>
</evidence>
<keyword evidence="8 13" id="KW-0560">Oxidoreductase</keyword>
<dbReference type="FunFam" id="2.40.110.10:FF:000001">
    <property type="entry name" value="Acyl-CoA dehydrogenase, mitochondrial"/>
    <property type="match status" value="1"/>
</dbReference>
<evidence type="ECO:0000256" key="7">
    <source>
        <dbReference type="ARBA" id="ARBA00022832"/>
    </source>
</evidence>
<reference evidence="17" key="1">
    <citation type="submission" date="2007-07" db="EMBL/GenBank/DDBJ databases">
        <title>PCAP assembly of the Caenorhabditis remanei genome.</title>
        <authorList>
            <consortium name="The Caenorhabditis remanei Sequencing Consortium"/>
            <person name="Wilson R.K."/>
        </authorList>
    </citation>
    <scope>NUCLEOTIDE SEQUENCE [LARGE SCALE GENOMIC DNA]</scope>
    <source>
        <strain evidence="17">PB4641</strain>
    </source>
</reference>
<dbReference type="Pfam" id="PF02771">
    <property type="entry name" value="Acyl-CoA_dh_N"/>
    <property type="match status" value="1"/>
</dbReference>
<evidence type="ECO:0000259" key="16">
    <source>
        <dbReference type="Pfam" id="PF02771"/>
    </source>
</evidence>
<dbReference type="InterPro" id="IPR006091">
    <property type="entry name" value="Acyl-CoA_Oxase/DH_mid-dom"/>
</dbReference>
<dbReference type="HOGENOM" id="CLU_018204_0_0_1"/>
<evidence type="ECO:0000313" key="17">
    <source>
        <dbReference type="EMBL" id="EFO91471.1"/>
    </source>
</evidence>
<evidence type="ECO:0000256" key="12">
    <source>
        <dbReference type="ARBA" id="ARBA00048235"/>
    </source>
</evidence>
<evidence type="ECO:0000256" key="4">
    <source>
        <dbReference type="ARBA" id="ARBA00011881"/>
    </source>
</evidence>
<evidence type="ECO:0000256" key="2">
    <source>
        <dbReference type="ARBA" id="ARBA00005198"/>
    </source>
</evidence>
<sequence>MLKLSRGVPLASVTKFSTKSIKCRPVYPLQHLSENEMKLVEKVKEFATSRVKPLVKEMDRNAKLDKNLLKAAFDSKLMGLEIDEKYGGSGSSFFETILTVEELSKIDPAFALTIHLQNALIAPMLSEYGNEEQKEKYLKKVCTNSIGSFALSETVSGSDAFAMKTTATKDNNDFLINGSKWGISNAPIADFFLVLANAEPEKGYRGITCFLIDRDQEGVVVGEQDDNLGMRAGTTAQVHFNNVRVPKSSIVGEYGKGCLYLRIILIFVFIGYKYAIDILNASRILIGAQMVGLAQGCFDQTIPYLRERKQFGSRLIDFQGLQHQIAKVGTEIEAARLMVYNSARMKDCGFPFVKAASMAKYYAPEVACKTTKMCIEWLGGRGFTKEFSAEKFYRDAVVGGIYEGTSNIQLNTIAKFIDNEYKNKL</sequence>
<dbReference type="PANTHER" id="PTHR43884:SF6">
    <property type="entry name" value="SHORT_BRANCHED CHAIN SPECIFIC ACYL-COA DEHYDROGENASE, MITOCHONDRIAL"/>
    <property type="match status" value="1"/>
</dbReference>
<dbReference type="Gene3D" id="1.10.540.10">
    <property type="entry name" value="Acyl-CoA dehydrogenase/oxidase, N-terminal domain"/>
    <property type="match status" value="1"/>
</dbReference>
<evidence type="ECO:0000256" key="8">
    <source>
        <dbReference type="ARBA" id="ARBA00023002"/>
    </source>
</evidence>
<comment type="pathway">
    <text evidence="10">Amino-acid degradation; L-isoleucine degradation.</text>
</comment>
<dbReference type="EMBL" id="DS268424">
    <property type="protein sequence ID" value="EFO91471.1"/>
    <property type="molecule type" value="Genomic_DNA"/>
</dbReference>
<feature type="domain" description="Acyl-CoA dehydrogenase/oxidase N-terminal" evidence="16">
    <location>
        <begin position="34"/>
        <end position="143"/>
    </location>
</feature>
<dbReference type="PROSITE" id="PS00073">
    <property type="entry name" value="ACYL_COA_DH_2"/>
    <property type="match status" value="1"/>
</dbReference>
<dbReference type="InterPro" id="IPR009100">
    <property type="entry name" value="AcylCoA_DH/oxidase_NM_dom_sf"/>
</dbReference>
<proteinExistence type="inferred from homology"/>
<dbReference type="GO" id="GO:0050660">
    <property type="term" value="F:flavin adenine dinucleotide binding"/>
    <property type="evidence" value="ECO:0007669"/>
    <property type="project" value="InterPro"/>
</dbReference>
<evidence type="ECO:0000256" key="1">
    <source>
        <dbReference type="ARBA" id="ARBA00001974"/>
    </source>
</evidence>
<feature type="domain" description="Acyl-CoA oxidase/dehydrogenase middle" evidence="15">
    <location>
        <begin position="148"/>
        <end position="243"/>
    </location>
</feature>
<dbReference type="GO" id="GO:0003853">
    <property type="term" value="F:short-chain 2-methyl fatty acyl-CoA dehydrogenase activity"/>
    <property type="evidence" value="ECO:0007669"/>
    <property type="project" value="UniProtKB-EC"/>
</dbReference>
<dbReference type="OrthoDB" id="10262177at2759"/>
<comment type="pathway">
    <text evidence="2">Lipid metabolism; mitochondrial fatty acid beta-oxidation.</text>
</comment>
<evidence type="ECO:0000256" key="11">
    <source>
        <dbReference type="ARBA" id="ARBA00039036"/>
    </source>
</evidence>